<evidence type="ECO:0000256" key="4">
    <source>
        <dbReference type="SAM" id="Phobius"/>
    </source>
</evidence>
<dbReference type="InterPro" id="IPR011936">
    <property type="entry name" value="Myxo_disulph_rpt"/>
</dbReference>
<dbReference type="SMART" id="SM00181">
    <property type="entry name" value="EGF"/>
    <property type="match status" value="10"/>
</dbReference>
<evidence type="ECO:0000256" key="3">
    <source>
        <dbReference type="ARBA" id="ARBA00023157"/>
    </source>
</evidence>
<proteinExistence type="predicted"/>
<evidence type="ECO:0000256" key="2">
    <source>
        <dbReference type="ARBA" id="ARBA00022737"/>
    </source>
</evidence>
<feature type="domain" description="EGF-like" evidence="6">
    <location>
        <begin position="1507"/>
        <end position="1541"/>
    </location>
</feature>
<dbReference type="Proteomes" id="UP000692954">
    <property type="component" value="Unassembled WGS sequence"/>
</dbReference>
<keyword evidence="2" id="KW-0677">Repeat</keyword>
<reference evidence="7" key="1">
    <citation type="submission" date="2021-01" db="EMBL/GenBank/DDBJ databases">
        <authorList>
            <consortium name="Genoscope - CEA"/>
            <person name="William W."/>
        </authorList>
    </citation>
    <scope>NUCLEOTIDE SEQUENCE</scope>
</reference>
<gene>
    <name evidence="7" type="ORF">PSON_ATCC_30995.1.T0530298</name>
</gene>
<accession>A0A8S1NAH1</accession>
<dbReference type="PANTHER" id="PTHR38934">
    <property type="entry name" value="HYPHALLY REGULATED CELL WALL PROTEIN 1"/>
    <property type="match status" value="1"/>
</dbReference>
<feature type="transmembrane region" description="Helical" evidence="4">
    <location>
        <begin position="2007"/>
        <end position="2035"/>
    </location>
</feature>
<dbReference type="EMBL" id="CAJJDN010000053">
    <property type="protein sequence ID" value="CAD8089132.1"/>
    <property type="molecule type" value="Genomic_DNA"/>
</dbReference>
<keyword evidence="4" id="KW-0472">Membrane</keyword>
<feature type="signal peptide" evidence="5">
    <location>
        <begin position="1"/>
        <end position="15"/>
    </location>
</feature>
<keyword evidence="4" id="KW-0812">Transmembrane</keyword>
<dbReference type="InterPro" id="IPR006212">
    <property type="entry name" value="Furin_repeat"/>
</dbReference>
<feature type="domain" description="EGF-like" evidence="6">
    <location>
        <begin position="1382"/>
        <end position="1420"/>
    </location>
</feature>
<feature type="transmembrane region" description="Helical" evidence="4">
    <location>
        <begin position="2041"/>
        <end position="2063"/>
    </location>
</feature>
<feature type="domain" description="EGF-like" evidence="6">
    <location>
        <begin position="1629"/>
        <end position="1661"/>
    </location>
</feature>
<protein>
    <recommendedName>
        <fullName evidence="6">EGF-like domain-containing protein</fullName>
    </recommendedName>
</protein>
<evidence type="ECO:0000256" key="1">
    <source>
        <dbReference type="ARBA" id="ARBA00022729"/>
    </source>
</evidence>
<name>A0A8S1NAH1_9CILI</name>
<feature type="domain" description="EGF-like" evidence="6">
    <location>
        <begin position="678"/>
        <end position="714"/>
    </location>
</feature>
<feature type="domain" description="EGF-like" evidence="6">
    <location>
        <begin position="722"/>
        <end position="767"/>
    </location>
</feature>
<evidence type="ECO:0000313" key="7">
    <source>
        <dbReference type="EMBL" id="CAD8089132.1"/>
    </source>
</evidence>
<evidence type="ECO:0000313" key="8">
    <source>
        <dbReference type="Proteomes" id="UP000692954"/>
    </source>
</evidence>
<feature type="domain" description="EGF-like" evidence="6">
    <location>
        <begin position="1324"/>
        <end position="1358"/>
    </location>
</feature>
<keyword evidence="8" id="KW-1185">Reference proteome</keyword>
<keyword evidence="1 5" id="KW-0732">Signal</keyword>
<feature type="domain" description="EGF-like" evidence="6">
    <location>
        <begin position="967"/>
        <end position="1002"/>
    </location>
</feature>
<feature type="domain" description="EGF-like" evidence="6">
    <location>
        <begin position="1143"/>
        <end position="1176"/>
    </location>
</feature>
<dbReference type="SMART" id="SM00261">
    <property type="entry name" value="FU"/>
    <property type="match status" value="10"/>
</dbReference>
<evidence type="ECO:0000259" key="6">
    <source>
        <dbReference type="SMART" id="SM00181"/>
    </source>
</evidence>
<feature type="domain" description="EGF-like" evidence="6">
    <location>
        <begin position="416"/>
        <end position="445"/>
    </location>
</feature>
<organism evidence="7 8">
    <name type="scientific">Paramecium sonneborni</name>
    <dbReference type="NCBI Taxonomy" id="65129"/>
    <lineage>
        <taxon>Eukaryota</taxon>
        <taxon>Sar</taxon>
        <taxon>Alveolata</taxon>
        <taxon>Ciliophora</taxon>
        <taxon>Intramacronucleata</taxon>
        <taxon>Oligohymenophorea</taxon>
        <taxon>Peniculida</taxon>
        <taxon>Parameciidae</taxon>
        <taxon>Paramecium</taxon>
    </lineage>
</organism>
<dbReference type="PANTHER" id="PTHR38934:SF6">
    <property type="entry name" value="CHROMOSOME UNDETERMINED SCAFFOLD_176, WHOLE GENOME SHOTGUN SEQUENCE"/>
    <property type="match status" value="1"/>
</dbReference>
<dbReference type="CDD" id="cd00064">
    <property type="entry name" value="FU"/>
    <property type="match status" value="1"/>
</dbReference>
<dbReference type="NCBIfam" id="TIGR02232">
    <property type="entry name" value="myxo_disulf_rpt"/>
    <property type="match status" value="6"/>
</dbReference>
<keyword evidence="4" id="KW-1133">Transmembrane helix</keyword>
<dbReference type="OrthoDB" id="410989at2759"/>
<dbReference type="Pfam" id="PF13948">
    <property type="entry name" value="DUF4215"/>
    <property type="match status" value="13"/>
</dbReference>
<feature type="transmembrane region" description="Helical" evidence="4">
    <location>
        <begin position="2180"/>
        <end position="2200"/>
    </location>
</feature>
<feature type="chain" id="PRO_5035780144" description="EGF-like domain-containing protein" evidence="5">
    <location>
        <begin position="16"/>
        <end position="2226"/>
    </location>
</feature>
<feature type="transmembrane region" description="Helical" evidence="4">
    <location>
        <begin position="1952"/>
        <end position="1974"/>
    </location>
</feature>
<keyword evidence="3" id="KW-1015">Disulfide bond</keyword>
<comment type="caution">
    <text evidence="7">The sequence shown here is derived from an EMBL/GenBank/DDBJ whole genome shotgun (WGS) entry which is preliminary data.</text>
</comment>
<sequence>MTFAQFSFIIFQVLADWKLIDYSFSEAQISNNNWKMKDSCSGSDTSFQKQTCSQNSLQYVKLTHDERYLEKSFKYRCYQVQVIFDAFFEDANDEYSYLKVQYDSNQGSQNDQELYSRVYRDDNLLQNSGRICVSDSSKFDQQTIVSTSSVSNTNDFQIKICFQPRSDNMVIGIRNMLVYVNTCYPTCLTCNGPSETQCLTCFNNQSVSGGKCQCISDQQFSEINIGCRQECDRDYSLARFDKICVYDARIKRNLSLFQNSDVPQSNQRYAPLIFIKDEFHLKNTDLVYENCNGISFIGKLQFSEGMLLQMSFEQGVKFLRIRITLYLFKFQVQSKIMILQNNQIQSIITKDQSNFQIQNLQKIFEQFDNCDDNYTLLRVEMTFQIFDSNPAILIQGQLQDETEFWGLRNFTVDTGFCQENCLVCTDFSTCEQCNTTFKLYKNKCVLSCPIHSSDCIDYEDFIPYSRYLAKGFYDLNMTYQEIIKFYDTFTESNSLSSQQKFSFLNNKIVLGGLLVWNDGFFIKSWSIQKPHYAVTVYFNLTYGDDYTGSFYYKIGSTSASYQGPFSKLSGGQNLIGRTGNEITRFFNVSLTNFQSNNLYVEFKCDVSTPNITKEFCAISEYFIVVHYCPPFCSICTSLNVCQDTGYTSSICSSNQYLEFNSLTQDYTCINCNQPGCSTCTNAEICTQCISNQFVLSNGICLCNPFTFLQGNNCVSCNKYCENCYGSSKQNCLTCVKEFHRGIQLNQCLCLPGYYDDGINLPCFPICGDQLVVEQEDCDDGNNNPFDGCHNCKFACNFACDICFNGKCYQCKSGYEVYNNDCRSICQGKELSLYQQCQTELKNCVNCQYTCSKNCINCEFGICIECDEEKGWYIQFDGTCNSICGDGIVTSLTEMCDDGNTNPSDGCNYCQYSCDLFCQVCVNSLCISCQNGYQLIQNKCIPNCQDGNLVFPEQCEDGNIVPYDGCFNCQFQCSNNCIDCQFGICYKCNELNGWYLQEDRSCKSVCGDNILVLECEECDNNNVDSFCDQCQLVCDQNCQQCQRGLCLVCIQGYKWEYITQQCVIMQQDNICFVGNNQSYDGCYESKLNCQQSCTLCSLDGCLECNTIGWQLDQQQKECKTVCGDGIIVLNYEECDDLIDENCFSCKKKCQNSCLFCQNGDCMGCKKGWVLFIDKRCYPISGDSYIVGNEQCDDNNQIMFDGCYLSQNQCQISCIICEFGKCIQCNNGYYNLNGKCQEILNDGQIMGNEQCDDMNLLAQDGCFHGQYDCPEYCEHCHQGQCLKCSKISSQLDNLTNQCLSFCGDGYLANQEQCDDENNIPYDGCYECKFQCNQFCQICENGICFECQLGYSLNKLKNICDSVCGNGIITHNEECDNGDLQLLNECSNCKLQCQEQCIICVNGQCLECIQDGWQLNLIDMNCQPICGDQIVLGNEQCDDGNDKENDGCANCFFKCQDECTKCEFGECRECGYDGWELIVNECFPICGDYLVLGNEECDDGNMIRSDGCFECKYLCQDQCTDCVGGYCKACNTRGWELNKNNVCVTVCGDGIVINLNEQCDDGNDIPFDGCYLCEFQCEQLCTLCEQGICYECNQLGWIIKDNQCTPYCGDGLIIGNEQCDDMNSIANDGCYECKFMCDQYCIECEDGICKECPIGMHLFGLFCQSKCGDGYHLQMFEQCDDGNNENGDGCNSQCVIEQDWVCISYLNTFSLCSFEKRPDFSLIDLKSNPDGVLNIQIAFNQKVKFSPHIRNNLSEYIQTRIIGLEYQDYNIYMTTEVIISYDQVSQLNLQFGVTFLKSIEHPIFQIKFLNDSILSEFNQTLIKNEDTIKLQTPLILTSSQVLIAQQTQKFNQAVIISLGSISTICLLTGQQEIFWNLMDQLQYLSYIKYINIQFSPNLNIFFDVFQLITVSPLISALGFQKFFDALDGNGNFTIETTNKFLLDDINAYFLLNFESFLFCLITTYMSYFSAKIAYYFLNKIQQNQIDWIGFKFGKIIISFRKKLKIQIKEFYYNAILRLLLSNSYDICFACAIQVWYYPKDNNNIYILINYYFSFILFLMNISTIFSKQTSLRNRSKYQEIFEGINNSNKTWTIQYNSVQMIKKLIFISFIVFLQDNGLIQTLIISFFQSLFFIHIILNRPLNNYNEYVKIIFTESLIIFNLISFILYYYRIELELTSENLINLGWLHIATFSLIFIATFLIDITQQIKKLIKLFQNARNKQESLEPIFY</sequence>
<evidence type="ECO:0000256" key="5">
    <source>
        <dbReference type="SAM" id="SignalP"/>
    </source>
</evidence>
<feature type="transmembrane region" description="Helical" evidence="4">
    <location>
        <begin position="2147"/>
        <end position="2168"/>
    </location>
</feature>
<feature type="domain" description="EGF-like" evidence="6">
    <location>
        <begin position="912"/>
        <end position="944"/>
    </location>
</feature>
<dbReference type="InterPro" id="IPR000742">
    <property type="entry name" value="EGF"/>
</dbReference>